<gene>
    <name evidence="1" type="ORF">S01H4_37250</name>
</gene>
<dbReference type="EMBL" id="BART01019994">
    <property type="protein sequence ID" value="GAG98763.1"/>
    <property type="molecule type" value="Genomic_DNA"/>
</dbReference>
<dbReference type="SUPFAM" id="SSF53335">
    <property type="entry name" value="S-adenosyl-L-methionine-dependent methyltransferases"/>
    <property type="match status" value="1"/>
</dbReference>
<dbReference type="Gene3D" id="3.40.50.150">
    <property type="entry name" value="Vaccinia Virus protein VP39"/>
    <property type="match status" value="1"/>
</dbReference>
<sequence length="159" mass="18366">LNKIYYMDCLEGMKQMDDDSVDLVLTDQPYFLISKSGSGFMGKRWDSLNRDKTHDILCKSNEFVKSVERFFMLLKVERNGEEVNFVQENASIKDKNNQIKLKSNVMSVENGLNDMHIVHRYLYFLFSNLYKHSSDCAGSGSIHTICKKCGTSIANMFYD</sequence>
<evidence type="ECO:0000313" key="1">
    <source>
        <dbReference type="EMBL" id="GAG98763.1"/>
    </source>
</evidence>
<comment type="caution">
    <text evidence="1">The sequence shown here is derived from an EMBL/GenBank/DDBJ whole genome shotgun (WGS) entry which is preliminary data.</text>
</comment>
<name>X1CRN4_9ZZZZ</name>
<dbReference type="InterPro" id="IPR029063">
    <property type="entry name" value="SAM-dependent_MTases_sf"/>
</dbReference>
<reference evidence="1" key="1">
    <citation type="journal article" date="2014" name="Front. Microbiol.">
        <title>High frequency of phylogenetically diverse reductive dehalogenase-homologous genes in deep subseafloor sedimentary metagenomes.</title>
        <authorList>
            <person name="Kawai M."/>
            <person name="Futagami T."/>
            <person name="Toyoda A."/>
            <person name="Takaki Y."/>
            <person name="Nishi S."/>
            <person name="Hori S."/>
            <person name="Arai W."/>
            <person name="Tsubouchi T."/>
            <person name="Morono Y."/>
            <person name="Uchiyama I."/>
            <person name="Ito T."/>
            <person name="Fujiyama A."/>
            <person name="Inagaki F."/>
            <person name="Takami H."/>
        </authorList>
    </citation>
    <scope>NUCLEOTIDE SEQUENCE</scope>
    <source>
        <strain evidence="1">Expedition CK06-06</strain>
    </source>
</reference>
<proteinExistence type="predicted"/>
<feature type="non-terminal residue" evidence="1">
    <location>
        <position position="1"/>
    </location>
</feature>
<evidence type="ECO:0008006" key="2">
    <source>
        <dbReference type="Google" id="ProtNLM"/>
    </source>
</evidence>
<organism evidence="1">
    <name type="scientific">marine sediment metagenome</name>
    <dbReference type="NCBI Taxonomy" id="412755"/>
    <lineage>
        <taxon>unclassified sequences</taxon>
        <taxon>metagenomes</taxon>
        <taxon>ecological metagenomes</taxon>
    </lineage>
</organism>
<accession>X1CRN4</accession>
<dbReference type="AlphaFoldDB" id="X1CRN4"/>
<protein>
    <recommendedName>
        <fullName evidence="2">DNA methylase N-4/N-6 domain-containing protein</fullName>
    </recommendedName>
</protein>